<evidence type="ECO:0000256" key="8">
    <source>
        <dbReference type="SAM" id="MobiDB-lite"/>
    </source>
</evidence>
<dbReference type="PIRSF" id="PIRSF005419">
    <property type="entry name" value="FlhA"/>
    <property type="match status" value="1"/>
</dbReference>
<dbReference type="PRINTS" id="PR00949">
    <property type="entry name" value="TYPE3IMAPROT"/>
</dbReference>
<keyword evidence="7" id="KW-0813">Transport</keyword>
<keyword evidence="9" id="KW-0282">Flagellum</keyword>
<dbReference type="InterPro" id="IPR042196">
    <property type="entry name" value="FHIPEP_4"/>
</dbReference>
<dbReference type="EMBL" id="ANHY01000029">
    <property type="protein sequence ID" value="EKV26556.1"/>
    <property type="molecule type" value="Genomic_DNA"/>
</dbReference>
<feature type="transmembrane region" description="Helical" evidence="7">
    <location>
        <begin position="49"/>
        <end position="67"/>
    </location>
</feature>
<dbReference type="GO" id="GO:0009306">
    <property type="term" value="P:protein secretion"/>
    <property type="evidence" value="ECO:0007669"/>
    <property type="project" value="InterPro"/>
</dbReference>
<evidence type="ECO:0000313" key="9">
    <source>
        <dbReference type="EMBL" id="EKV26556.1"/>
    </source>
</evidence>
<keyword evidence="3 7" id="KW-1003">Cell membrane</keyword>
<comment type="similarity">
    <text evidence="2 7">Belongs to the FHIPEP (flagella/HR/invasion proteins export pore) family.</text>
</comment>
<dbReference type="PATRIC" id="fig|1238182.3.peg.4284"/>
<evidence type="ECO:0000256" key="1">
    <source>
        <dbReference type="ARBA" id="ARBA00004651"/>
    </source>
</evidence>
<evidence type="ECO:0000256" key="7">
    <source>
        <dbReference type="RuleBase" id="RU364093"/>
    </source>
</evidence>
<dbReference type="InterPro" id="IPR042194">
    <property type="entry name" value="FHIPEP_1"/>
</dbReference>
<feature type="transmembrane region" description="Helical" evidence="7">
    <location>
        <begin position="73"/>
        <end position="92"/>
    </location>
</feature>
<keyword evidence="9" id="KW-0966">Cell projection</keyword>
<comment type="function">
    <text evidence="7">Required for formation of the rod structure of the flagellar apparatus. Together with FliI and FliH, may constitute the export apparatus of flagellin.</text>
</comment>
<dbReference type="AlphaFoldDB" id="K9HCT7"/>
<evidence type="ECO:0000256" key="2">
    <source>
        <dbReference type="ARBA" id="ARBA00008835"/>
    </source>
</evidence>
<keyword evidence="6 7" id="KW-0472">Membrane</keyword>
<feature type="transmembrane region" description="Helical" evidence="7">
    <location>
        <begin position="278"/>
        <end position="300"/>
    </location>
</feature>
<evidence type="ECO:0000256" key="3">
    <source>
        <dbReference type="ARBA" id="ARBA00022475"/>
    </source>
</evidence>
<dbReference type="Gene3D" id="3.40.30.60">
    <property type="entry name" value="FHIPEP family, domain 1"/>
    <property type="match status" value="1"/>
</dbReference>
<keyword evidence="5 7" id="KW-1133">Transmembrane helix</keyword>
<feature type="transmembrane region" description="Helical" evidence="7">
    <location>
        <begin position="237"/>
        <end position="258"/>
    </location>
</feature>
<dbReference type="GO" id="GO:0005886">
    <property type="term" value="C:plasma membrane"/>
    <property type="evidence" value="ECO:0007669"/>
    <property type="project" value="UniProtKB-SubCell"/>
</dbReference>
<dbReference type="Pfam" id="PF00771">
    <property type="entry name" value="FHIPEP"/>
    <property type="match status" value="1"/>
</dbReference>
<dbReference type="PANTHER" id="PTHR30161">
    <property type="entry name" value="FLAGELLAR EXPORT PROTEIN, MEMBRANE FLHA SUBUNIT-RELATED"/>
    <property type="match status" value="1"/>
</dbReference>
<dbReference type="STRING" id="1238182.C882_2329"/>
<sequence>MAEEGSGQSVEPAAAGAGAGGGRIGAIKGQMTRGNAKSALLKAGSRGDIMFAAGVIMILVVLILPLPPWMLDVLLAMSITLSVLILMTTIFIERALEFNVFPVVLLIATLFRLSLNLASTRLILANGHEGPGAAGDVIQAFGGFIMGNNFVIGVIVFAILILVNFMVITKGSTRIAEVTARFTLDAMPGKQMAIDADLSSGLIDESEARQRRQDIQKESDFFGAMDGASKFVRGDAIAGLIITGINVVGGMIIGMVQSDLSFAQAADTYTRLTVGDGLVSQIPALIISVAAGIMVSKGGLTESTEKALVGQFTSYPKALGMSSGLAVALALLPGTPALPFLFLAGITAGAAYYLGKKQDREAAEEAAAAATGGPGGAPRTRPDGSPAPAGDHPPPVEEEPISEAMKIDQIRLELGYGLLAMINGGANQRLTDQIKALRRALAVETGFVMPSVRIQDNMQLPANSYGVFIKEVQAGKGDLRPNMLLVMDPRGEDIGLPGEKTREPTFGLPAIWLDPANREEALFRGYTVVDPPTVITTHLTEIVRENMPDLLSYADTQRLLDDLDQEHQKLIGDLVPSQISLGGVQRVLQNLLAERVSIRDLPSILEGMAEAAGATRNLTSITEHVRTRLARQLSDAHSDDNGVIPLVTLSPEWEQAFAEALVGQGEEKQLAMNPSKLQQFIVNTRQTFERLAQQGETPVLLTSPMIRPYVRSIVERFRPLTPVMSQNEIHPKAKIRTLGQI</sequence>
<comment type="caution">
    <text evidence="7">Lacks conserved residue(s) required for the propagation of feature annotation.</text>
</comment>
<dbReference type="PANTHER" id="PTHR30161:SF1">
    <property type="entry name" value="FLAGELLAR BIOSYNTHESIS PROTEIN FLHA-RELATED"/>
    <property type="match status" value="1"/>
</dbReference>
<evidence type="ECO:0000313" key="10">
    <source>
        <dbReference type="Proteomes" id="UP000009881"/>
    </source>
</evidence>
<dbReference type="OrthoDB" id="9759185at2"/>
<dbReference type="NCBIfam" id="TIGR01398">
    <property type="entry name" value="FlhA"/>
    <property type="match status" value="1"/>
</dbReference>
<evidence type="ECO:0000256" key="6">
    <source>
        <dbReference type="ARBA" id="ARBA00023136"/>
    </source>
</evidence>
<organism evidence="9 10">
    <name type="scientific">Caenispirillum salinarum AK4</name>
    <dbReference type="NCBI Taxonomy" id="1238182"/>
    <lineage>
        <taxon>Bacteria</taxon>
        <taxon>Pseudomonadati</taxon>
        <taxon>Pseudomonadota</taxon>
        <taxon>Alphaproteobacteria</taxon>
        <taxon>Rhodospirillales</taxon>
        <taxon>Novispirillaceae</taxon>
        <taxon>Caenispirillum</taxon>
    </lineage>
</organism>
<name>K9HCT7_9PROT</name>
<keyword evidence="9" id="KW-0969">Cilium</keyword>
<feature type="transmembrane region" description="Helical" evidence="7">
    <location>
        <begin position="99"/>
        <end position="118"/>
    </location>
</feature>
<feature type="transmembrane region" description="Helical" evidence="7">
    <location>
        <begin position="138"/>
        <end position="165"/>
    </location>
</feature>
<dbReference type="InterPro" id="IPR042193">
    <property type="entry name" value="FHIPEP_3"/>
</dbReference>
<dbReference type="eggNOG" id="COG1298">
    <property type="taxonomic scope" value="Bacteria"/>
</dbReference>
<evidence type="ECO:0000256" key="4">
    <source>
        <dbReference type="ARBA" id="ARBA00022692"/>
    </source>
</evidence>
<feature type="region of interest" description="Disordered" evidence="8">
    <location>
        <begin position="364"/>
        <end position="401"/>
    </location>
</feature>
<evidence type="ECO:0000256" key="5">
    <source>
        <dbReference type="ARBA" id="ARBA00022989"/>
    </source>
</evidence>
<accession>K9HCT7</accession>
<keyword evidence="7" id="KW-1005">Bacterial flagellum biogenesis</keyword>
<keyword evidence="7" id="KW-0653">Protein transport</keyword>
<dbReference type="InterPro" id="IPR006301">
    <property type="entry name" value="FlhA"/>
</dbReference>
<dbReference type="Gene3D" id="1.10.8.540">
    <property type="entry name" value="FHIPEP family, domain 3"/>
    <property type="match status" value="1"/>
</dbReference>
<gene>
    <name evidence="7" type="primary">flhA</name>
    <name evidence="9" type="ORF">C882_2329</name>
</gene>
<dbReference type="RefSeq" id="WP_009542724.1">
    <property type="nucleotide sequence ID" value="NZ_ANHY01000029.1"/>
</dbReference>
<dbReference type="GO" id="GO:0044780">
    <property type="term" value="P:bacterial-type flagellum assembly"/>
    <property type="evidence" value="ECO:0007669"/>
    <property type="project" value="InterPro"/>
</dbReference>
<dbReference type="Gene3D" id="3.40.50.12790">
    <property type="entry name" value="FHIPEP family, domain 4"/>
    <property type="match status" value="1"/>
</dbReference>
<keyword evidence="4 7" id="KW-0812">Transmembrane</keyword>
<keyword evidence="7" id="KW-1006">Bacterial flagellum protein export</keyword>
<reference evidence="9 10" key="1">
    <citation type="journal article" date="2013" name="Genome Announc.">
        <title>Draft Genome Sequence of an Alphaproteobacterium, Caenispirillum salinarum AK4(T), Isolated from a Solar Saltern.</title>
        <authorList>
            <person name="Khatri I."/>
            <person name="Singh A."/>
            <person name="Korpole S."/>
            <person name="Pinnaka A.K."/>
            <person name="Subramanian S."/>
        </authorList>
    </citation>
    <scope>NUCLEOTIDE SEQUENCE [LARGE SCALE GENOMIC DNA]</scope>
    <source>
        <strain evidence="9 10">AK4</strain>
    </source>
</reference>
<protein>
    <recommendedName>
        <fullName evidence="7">Flagellar biosynthesis protein FlhA</fullName>
    </recommendedName>
</protein>
<comment type="caution">
    <text evidence="9">The sequence shown here is derived from an EMBL/GenBank/DDBJ whole genome shotgun (WGS) entry which is preliminary data.</text>
</comment>
<dbReference type="Proteomes" id="UP000009881">
    <property type="component" value="Unassembled WGS sequence"/>
</dbReference>
<feature type="region of interest" description="Disordered" evidence="8">
    <location>
        <begin position="1"/>
        <end position="20"/>
    </location>
</feature>
<keyword evidence="10" id="KW-1185">Reference proteome</keyword>
<proteinExistence type="inferred from homology"/>
<comment type="subcellular location">
    <subcellularLocation>
        <location evidence="1 7">Cell membrane</location>
        <topology evidence="1 7">Multi-pass membrane protein</topology>
    </subcellularLocation>
</comment>
<dbReference type="InterPro" id="IPR001712">
    <property type="entry name" value="T3SS_FHIPEP"/>
</dbReference>